<dbReference type="Proteomes" id="UP000005519">
    <property type="component" value="Unassembled WGS sequence"/>
</dbReference>
<protein>
    <submittedName>
        <fullName evidence="1">Uncharacterized protein</fullName>
    </submittedName>
</protein>
<dbReference type="HOGENOM" id="CLU_3203133_0_0_6"/>
<proteinExistence type="predicted"/>
<accession>C9PM75</accession>
<dbReference type="STRING" id="667128.HMPREF0621_0099"/>
<comment type="caution">
    <text evidence="1">The sequence shown here is derived from an EMBL/GenBank/DDBJ whole genome shotgun (WGS) entry which is preliminary data.</text>
</comment>
<organism evidence="1 2">
    <name type="scientific">Pasteurella dagmatis ATCC 43325</name>
    <dbReference type="NCBI Taxonomy" id="667128"/>
    <lineage>
        <taxon>Bacteria</taxon>
        <taxon>Pseudomonadati</taxon>
        <taxon>Pseudomonadota</taxon>
        <taxon>Gammaproteobacteria</taxon>
        <taxon>Pasteurellales</taxon>
        <taxon>Pasteurellaceae</taxon>
        <taxon>Pasteurella</taxon>
    </lineage>
</organism>
<evidence type="ECO:0000313" key="2">
    <source>
        <dbReference type="Proteomes" id="UP000005519"/>
    </source>
</evidence>
<dbReference type="AlphaFoldDB" id="C9PM75"/>
<gene>
    <name evidence="1" type="ORF">HMPREF0621_0099</name>
</gene>
<keyword evidence="2" id="KW-1185">Reference proteome</keyword>
<reference evidence="1 2" key="1">
    <citation type="submission" date="2009-10" db="EMBL/GenBank/DDBJ databases">
        <authorList>
            <person name="Muzny D."/>
            <person name="Qin X."/>
            <person name="Deng J."/>
            <person name="Jiang H."/>
            <person name="Liu Y."/>
            <person name="Qu J."/>
            <person name="Song X.-Z."/>
            <person name="Zhang L."/>
            <person name="Thornton R."/>
            <person name="Coyle M."/>
            <person name="Francisco L."/>
            <person name="Jackson L."/>
            <person name="Javaid M."/>
            <person name="Korchina V."/>
            <person name="Kovar C."/>
            <person name="Mata R."/>
            <person name="Mathew T."/>
            <person name="Ngo R."/>
            <person name="Nguyen L."/>
            <person name="Nguyen N."/>
            <person name="Okwuonu G."/>
            <person name="Ongeri F."/>
            <person name="Pham C."/>
            <person name="Simmons D."/>
            <person name="Wilczek-Boney K."/>
            <person name="Hale W."/>
            <person name="Jakkamsetti A."/>
            <person name="Pham P."/>
            <person name="Ruth R."/>
            <person name="San Lucas F."/>
            <person name="Warren J."/>
            <person name="Zhang J."/>
            <person name="Zhao Z."/>
            <person name="Zhou C."/>
            <person name="Zhu D."/>
            <person name="Lee S."/>
            <person name="Bess C."/>
            <person name="Blankenburg K."/>
            <person name="Forbes L."/>
            <person name="Fu Q."/>
            <person name="Gubbala S."/>
            <person name="Hirani K."/>
            <person name="Jayaseelan J.C."/>
            <person name="Lara F."/>
            <person name="Munidasa M."/>
            <person name="Palculict T."/>
            <person name="Patil S."/>
            <person name="Pu L.-L."/>
            <person name="Saada N."/>
            <person name="Tang L."/>
            <person name="Weissenberger G."/>
            <person name="Zhu Y."/>
            <person name="Hemphill L."/>
            <person name="Shang Y."/>
            <person name="Youmans B."/>
            <person name="Ayvaz T."/>
            <person name="Ross M."/>
            <person name="Santibanez J."/>
            <person name="Aqrawi P."/>
            <person name="Gross S."/>
            <person name="Joshi V."/>
            <person name="Fowler G."/>
            <person name="Nazareth L."/>
            <person name="Reid J."/>
            <person name="Worley K."/>
            <person name="Petrosino J."/>
            <person name="Highlander S."/>
            <person name="Gibbs R."/>
        </authorList>
    </citation>
    <scope>NUCLEOTIDE SEQUENCE [LARGE SCALE GENOMIC DNA]</scope>
    <source>
        <strain evidence="1 2">ATCC 43325</strain>
    </source>
</reference>
<dbReference type="EMBL" id="ACZR01000001">
    <property type="protein sequence ID" value="EEX51295.1"/>
    <property type="molecule type" value="Genomic_DNA"/>
</dbReference>
<evidence type="ECO:0000313" key="1">
    <source>
        <dbReference type="EMBL" id="EEX51295.1"/>
    </source>
</evidence>
<sequence length="45" mass="5299">MLWLADVGGNEQVVATFARVSMIWSQKNRFFVYILHILLWDVSLM</sequence>
<name>C9PM75_9PAST</name>